<evidence type="ECO:0000256" key="8">
    <source>
        <dbReference type="ARBA" id="ARBA00023196"/>
    </source>
</evidence>
<dbReference type="Pfam" id="PF00231">
    <property type="entry name" value="ATP-synt"/>
    <property type="match status" value="1"/>
</dbReference>
<keyword evidence="9 10" id="KW-0066">ATP synthesis</keyword>
<proteinExistence type="inferred from homology"/>
<evidence type="ECO:0000256" key="9">
    <source>
        <dbReference type="ARBA" id="ARBA00023310"/>
    </source>
</evidence>
<dbReference type="SUPFAM" id="SSF52943">
    <property type="entry name" value="ATP synthase (F1-ATPase), gamma subunit"/>
    <property type="match status" value="1"/>
</dbReference>
<evidence type="ECO:0000256" key="6">
    <source>
        <dbReference type="ARBA" id="ARBA00023065"/>
    </source>
</evidence>
<keyword evidence="12" id="KW-1185">Reference proteome</keyword>
<dbReference type="InterPro" id="IPR035968">
    <property type="entry name" value="ATP_synth_F1_ATPase_gsu"/>
</dbReference>
<protein>
    <recommendedName>
        <fullName evidence="10">ATP synthase gamma chain</fullName>
    </recommendedName>
    <alternativeName>
        <fullName evidence="10">ATP synthase F1 sector gamma subunit</fullName>
    </alternativeName>
    <alternativeName>
        <fullName evidence="10">F-ATPase gamma subunit</fullName>
    </alternativeName>
</protein>
<dbReference type="Gene3D" id="3.40.1380.10">
    <property type="match status" value="1"/>
</dbReference>
<evidence type="ECO:0000256" key="3">
    <source>
        <dbReference type="ARBA" id="ARBA00007681"/>
    </source>
</evidence>
<comment type="similarity">
    <text evidence="3 10">Belongs to the ATPase gamma chain family.</text>
</comment>
<accession>A0ABY5TWJ6</accession>
<comment type="subunit">
    <text evidence="10">F-type ATPases have 2 components, CF(1) - the catalytic core - and CF(0) - the membrane proton channel. CF(1) has five subunits: alpha(3), beta(3), gamma(1), delta(1), epsilon(1). CF(0) has three main subunits: a, b and c.</text>
</comment>
<evidence type="ECO:0000256" key="7">
    <source>
        <dbReference type="ARBA" id="ARBA00023136"/>
    </source>
</evidence>
<keyword evidence="4 10" id="KW-0813">Transport</keyword>
<reference evidence="11" key="1">
    <citation type="submission" date="2022-08" db="EMBL/GenBank/DDBJ databases">
        <title>Complete genome sequence of Mycoplasma molare type strain H 542.</title>
        <authorList>
            <person name="Spergser J."/>
        </authorList>
    </citation>
    <scope>NUCLEOTIDE SEQUENCE</scope>
    <source>
        <strain evidence="11">H 542</strain>
    </source>
</reference>
<dbReference type="PRINTS" id="PR00126">
    <property type="entry name" value="ATPASEGAMMA"/>
</dbReference>
<evidence type="ECO:0000256" key="2">
    <source>
        <dbReference type="ARBA" id="ARBA00004170"/>
    </source>
</evidence>
<keyword evidence="7 10" id="KW-0472">Membrane</keyword>
<dbReference type="NCBIfam" id="TIGR01146">
    <property type="entry name" value="ATPsyn_F1gamma"/>
    <property type="match status" value="1"/>
</dbReference>
<dbReference type="Proteomes" id="UP001058364">
    <property type="component" value="Chromosome"/>
</dbReference>
<evidence type="ECO:0000256" key="5">
    <source>
        <dbReference type="ARBA" id="ARBA00022781"/>
    </source>
</evidence>
<name>A0ABY5TWJ6_9BACT</name>
<evidence type="ECO:0000256" key="10">
    <source>
        <dbReference type="HAMAP-Rule" id="MF_00815"/>
    </source>
</evidence>
<dbReference type="HAMAP" id="MF_00815">
    <property type="entry name" value="ATP_synth_gamma_bact"/>
    <property type="match status" value="1"/>
</dbReference>
<organism evidence="11 12">
    <name type="scientific">Mesomycoplasma molare</name>
    <dbReference type="NCBI Taxonomy" id="171288"/>
    <lineage>
        <taxon>Bacteria</taxon>
        <taxon>Bacillati</taxon>
        <taxon>Mycoplasmatota</taxon>
        <taxon>Mycoplasmoidales</taxon>
        <taxon>Metamycoplasmataceae</taxon>
        <taxon>Mesomycoplasma</taxon>
    </lineage>
</organism>
<dbReference type="Gene3D" id="1.10.287.80">
    <property type="entry name" value="ATP synthase, gamma subunit, helix hairpin domain"/>
    <property type="match status" value="1"/>
</dbReference>
<dbReference type="PANTHER" id="PTHR11693">
    <property type="entry name" value="ATP SYNTHASE GAMMA CHAIN"/>
    <property type="match status" value="1"/>
</dbReference>
<keyword evidence="8 10" id="KW-0139">CF(1)</keyword>
<evidence type="ECO:0000256" key="1">
    <source>
        <dbReference type="ARBA" id="ARBA00003456"/>
    </source>
</evidence>
<keyword evidence="5 10" id="KW-0375">Hydrogen ion transport</keyword>
<keyword evidence="6 10" id="KW-0406">Ion transport</keyword>
<evidence type="ECO:0000256" key="4">
    <source>
        <dbReference type="ARBA" id="ARBA00022448"/>
    </source>
</evidence>
<dbReference type="RefSeq" id="WP_027123295.1">
    <property type="nucleotide sequence ID" value="NZ_CP103423.1"/>
</dbReference>
<comment type="subcellular location">
    <subcellularLocation>
        <location evidence="10">Cell membrane</location>
        <topology evidence="10">Peripheral membrane protein</topology>
    </subcellularLocation>
    <subcellularLocation>
        <location evidence="2">Membrane</location>
        <topology evidence="2">Peripheral membrane protein</topology>
    </subcellularLocation>
</comment>
<dbReference type="PANTHER" id="PTHR11693:SF22">
    <property type="entry name" value="ATP SYNTHASE SUBUNIT GAMMA, MITOCHONDRIAL"/>
    <property type="match status" value="1"/>
</dbReference>
<dbReference type="EMBL" id="CP103423">
    <property type="protein sequence ID" value="UWD34570.1"/>
    <property type="molecule type" value="Genomic_DNA"/>
</dbReference>
<dbReference type="CDD" id="cd12151">
    <property type="entry name" value="F1-ATPase_gamma"/>
    <property type="match status" value="1"/>
</dbReference>
<evidence type="ECO:0000313" key="12">
    <source>
        <dbReference type="Proteomes" id="UP001058364"/>
    </source>
</evidence>
<sequence>MPSIQKIKTRINLIENTRKITKAMELLSSAKLRKAKNNFSSIQEYANSIENILDTVYEKTDVKNNSFFSNKEKQNSIYIIITSDLGLCGGYNNNVYKITKNKLKNDDKLIIFGNKGISLFKDYEKNIIKKIGNYGDDLNYLIVREIIDLVIGMIKNKEIGSINLVYTKFINSVTFEPFIKQLFPLENSALESNKTKNKVNDNILLEFEPSPEVILENLLPLYLGSFIYNALAESKISEMSSRRSAMENASNNADEITNNLQIVFNRGRQSSITQEITEIIGGNTSK</sequence>
<keyword evidence="10" id="KW-1003">Cell membrane</keyword>
<gene>
    <name evidence="10 11" type="primary">atpG</name>
    <name evidence="11" type="ORF">NX772_01945</name>
</gene>
<comment type="function">
    <text evidence="1 10">Produces ATP from ADP in the presence of a proton gradient across the membrane. The gamma chain is believed to be important in regulating ATPase activity and the flow of protons through the CF(0) complex.</text>
</comment>
<dbReference type="InterPro" id="IPR000131">
    <property type="entry name" value="ATP_synth_F1_gsu"/>
</dbReference>
<evidence type="ECO:0000313" key="11">
    <source>
        <dbReference type="EMBL" id="UWD34570.1"/>
    </source>
</evidence>